<dbReference type="AlphaFoldDB" id="A0A7N0REC7"/>
<dbReference type="GO" id="GO:0071944">
    <property type="term" value="C:cell periphery"/>
    <property type="evidence" value="ECO:0007669"/>
    <property type="project" value="TreeGrafter"/>
</dbReference>
<dbReference type="PANTHER" id="PTHR33470">
    <property type="entry name" value="OS01G0164075 PROTEIN"/>
    <property type="match status" value="1"/>
</dbReference>
<evidence type="ECO:0000256" key="3">
    <source>
        <dbReference type="SAM" id="SignalP"/>
    </source>
</evidence>
<feature type="chain" id="PRO_5029586360" evidence="3">
    <location>
        <begin position="22"/>
        <end position="290"/>
    </location>
</feature>
<evidence type="ECO:0000313" key="5">
    <source>
        <dbReference type="Proteomes" id="UP000594263"/>
    </source>
</evidence>
<keyword evidence="5" id="KW-1185">Reference proteome</keyword>
<evidence type="ECO:0000256" key="1">
    <source>
        <dbReference type="ARBA" id="ARBA00022729"/>
    </source>
</evidence>
<dbReference type="Pfam" id="PF01190">
    <property type="entry name" value="Pollen_Ole_e_1"/>
    <property type="match status" value="1"/>
</dbReference>
<sequence>MKIGLVSVLACLLCITSLVSGSDISNQINCDNDTSHTPPPPPILPPTPPPTNLPPVNPPTSPPQQPPVAPPTFPPVKPPSQPPVAPPVATPPPVNPPTQPPVAPPMAPPVSPPTSPPIKPPTQPPVAPPMATPPPVNPPTQPPVVPPVAPPPPSPPTPVGIRFVAVKGKVYCKSCKYTGLRSIGGATALAGAVVKLQCKKSKYTQVITTTTDAKGHFMFMVPQVLTSYEAYKCRVSIVSSPSKICSKRTNMNFGIAGSRLFSPVAKKINKRPYFIYSVGPFVFEAKKKCY</sequence>
<dbReference type="PANTHER" id="PTHR33470:SF22">
    <property type="entry name" value="POLLEN OLE E 1 ALLERGEN AND EXTENSIN FAMILY PROTEIN"/>
    <property type="match status" value="1"/>
</dbReference>
<feature type="compositionally biased region" description="Pro residues" evidence="2">
    <location>
        <begin position="37"/>
        <end position="153"/>
    </location>
</feature>
<dbReference type="EnsemblPlants" id="Kaladp0008s0714.1.v1.1">
    <property type="protein sequence ID" value="Kaladp0008s0714.1.v1.1"/>
    <property type="gene ID" value="Kaladp0008s0714.v1.1"/>
</dbReference>
<protein>
    <submittedName>
        <fullName evidence="4">Uncharacterized protein</fullName>
    </submittedName>
</protein>
<name>A0A7N0REC7_KALFE</name>
<feature type="signal peptide" evidence="3">
    <location>
        <begin position="1"/>
        <end position="21"/>
    </location>
</feature>
<proteinExistence type="predicted"/>
<dbReference type="OMA" id="AFEPNCH"/>
<organism evidence="4 5">
    <name type="scientific">Kalanchoe fedtschenkoi</name>
    <name type="common">Lavender scallops</name>
    <name type="synonym">South American air plant</name>
    <dbReference type="NCBI Taxonomy" id="63787"/>
    <lineage>
        <taxon>Eukaryota</taxon>
        <taxon>Viridiplantae</taxon>
        <taxon>Streptophyta</taxon>
        <taxon>Embryophyta</taxon>
        <taxon>Tracheophyta</taxon>
        <taxon>Spermatophyta</taxon>
        <taxon>Magnoliopsida</taxon>
        <taxon>eudicotyledons</taxon>
        <taxon>Gunneridae</taxon>
        <taxon>Pentapetalae</taxon>
        <taxon>Saxifragales</taxon>
        <taxon>Crassulaceae</taxon>
        <taxon>Kalanchoe</taxon>
    </lineage>
</organism>
<evidence type="ECO:0000313" key="4">
    <source>
        <dbReference type="EnsemblPlants" id="Kaladp0008s0714.1.v1.1"/>
    </source>
</evidence>
<keyword evidence="1 3" id="KW-0732">Signal</keyword>
<accession>A0A7N0REC7</accession>
<dbReference type="Proteomes" id="UP000594263">
    <property type="component" value="Unplaced"/>
</dbReference>
<evidence type="ECO:0000256" key="2">
    <source>
        <dbReference type="SAM" id="MobiDB-lite"/>
    </source>
</evidence>
<feature type="region of interest" description="Disordered" evidence="2">
    <location>
        <begin position="30"/>
        <end position="153"/>
    </location>
</feature>
<reference evidence="4" key="1">
    <citation type="submission" date="2021-01" db="UniProtKB">
        <authorList>
            <consortium name="EnsemblPlants"/>
        </authorList>
    </citation>
    <scope>IDENTIFICATION</scope>
</reference>
<dbReference type="Gramene" id="Kaladp0008s0714.1.v1.1">
    <property type="protein sequence ID" value="Kaladp0008s0714.1.v1.1"/>
    <property type="gene ID" value="Kaladp0008s0714.v1.1"/>
</dbReference>